<dbReference type="PANTHER" id="PTHR28680:SF1">
    <property type="entry name" value="CENTROMERE PROTEIN X"/>
    <property type="match status" value="1"/>
</dbReference>
<dbReference type="OrthoDB" id="2500381at2759"/>
<comment type="subcellular location">
    <subcellularLocation>
        <location evidence="1">Nucleus</location>
    </subcellularLocation>
</comment>
<dbReference type="InterPro" id="IPR018552">
    <property type="entry name" value="CENP-X"/>
</dbReference>
<dbReference type="Proteomes" id="UP000184499">
    <property type="component" value="Unassembled WGS sequence"/>
</dbReference>
<protein>
    <recommendedName>
        <fullName evidence="10">CENP-S associating centromere protein X-domain-containing protein</fullName>
    </recommendedName>
</protein>
<keyword evidence="6" id="KW-0539">Nucleus</keyword>
<dbReference type="Gene3D" id="1.10.20.10">
    <property type="entry name" value="Histone, subunit A"/>
    <property type="match status" value="1"/>
</dbReference>
<keyword evidence="4" id="KW-0238">DNA-binding</keyword>
<keyword evidence="5" id="KW-0234">DNA repair</keyword>
<keyword evidence="9" id="KW-1185">Reference proteome</keyword>
<dbReference type="GO" id="GO:0046982">
    <property type="term" value="F:protein heterodimerization activity"/>
    <property type="evidence" value="ECO:0007669"/>
    <property type="project" value="InterPro"/>
</dbReference>
<feature type="compositionally biased region" description="Low complexity" evidence="7">
    <location>
        <begin position="19"/>
        <end position="41"/>
    </location>
</feature>
<evidence type="ECO:0000256" key="5">
    <source>
        <dbReference type="ARBA" id="ARBA00023204"/>
    </source>
</evidence>
<dbReference type="PANTHER" id="PTHR28680">
    <property type="entry name" value="CENTROMERE PROTEIN X"/>
    <property type="match status" value="1"/>
</dbReference>
<sequence>MPAERKPAQKRRQLPFKPPSRTSSTTAPASSSSAAAAAPSKSKSKPAEKSKAKAKAPTKSTTKQAPKPAKASSSKSARPRPSSPTESEEDDDNDNDTDNASPTRSTSQDASSSPEPEPEPDYILAEIIHKDQQSDDVLTNDPVIPPKLLTRLLHHHFQNEKTKIAKDANTVVAKYVDVFVREALARAAFERSEAVGKGAAVGDGFLEVEDLEKMAPQLVMDF</sequence>
<dbReference type="CDD" id="cd22921">
    <property type="entry name" value="HFD_CENP-X"/>
    <property type="match status" value="1"/>
</dbReference>
<feature type="compositionally biased region" description="Low complexity" evidence="7">
    <location>
        <begin position="55"/>
        <end position="85"/>
    </location>
</feature>
<dbReference type="GO" id="GO:0000712">
    <property type="term" value="P:resolution of meiotic recombination intermediates"/>
    <property type="evidence" value="ECO:0007669"/>
    <property type="project" value="TreeGrafter"/>
</dbReference>
<dbReference type="GO" id="GO:0006281">
    <property type="term" value="P:DNA repair"/>
    <property type="evidence" value="ECO:0007669"/>
    <property type="project" value="UniProtKB-KW"/>
</dbReference>
<accession>A0A1L9US21</accession>
<evidence type="ECO:0000256" key="2">
    <source>
        <dbReference type="ARBA" id="ARBA00009359"/>
    </source>
</evidence>
<comment type="similarity">
    <text evidence="2">Belongs to the CENP-X/MHF2 family.</text>
</comment>
<reference evidence="9" key="1">
    <citation type="journal article" date="2017" name="Genome Biol.">
        <title>Comparative genomics reveals high biological diversity and specific adaptations in the industrially and medically important fungal genus Aspergillus.</title>
        <authorList>
            <person name="de Vries R.P."/>
            <person name="Riley R."/>
            <person name="Wiebenga A."/>
            <person name="Aguilar-Osorio G."/>
            <person name="Amillis S."/>
            <person name="Uchima C.A."/>
            <person name="Anderluh G."/>
            <person name="Asadollahi M."/>
            <person name="Askin M."/>
            <person name="Barry K."/>
            <person name="Battaglia E."/>
            <person name="Bayram O."/>
            <person name="Benocci T."/>
            <person name="Braus-Stromeyer S.A."/>
            <person name="Caldana C."/>
            <person name="Canovas D."/>
            <person name="Cerqueira G.C."/>
            <person name="Chen F."/>
            <person name="Chen W."/>
            <person name="Choi C."/>
            <person name="Clum A."/>
            <person name="Dos Santos R.A."/>
            <person name="Damasio A.R."/>
            <person name="Diallinas G."/>
            <person name="Emri T."/>
            <person name="Fekete E."/>
            <person name="Flipphi M."/>
            <person name="Freyberg S."/>
            <person name="Gallo A."/>
            <person name="Gournas C."/>
            <person name="Habgood R."/>
            <person name="Hainaut M."/>
            <person name="Harispe M.L."/>
            <person name="Henrissat B."/>
            <person name="Hilden K.S."/>
            <person name="Hope R."/>
            <person name="Hossain A."/>
            <person name="Karabika E."/>
            <person name="Karaffa L."/>
            <person name="Karanyi Z."/>
            <person name="Krasevec N."/>
            <person name="Kuo A."/>
            <person name="Kusch H."/>
            <person name="LaButti K."/>
            <person name="Lagendijk E.L."/>
            <person name="Lapidus A."/>
            <person name="Levasseur A."/>
            <person name="Lindquist E."/>
            <person name="Lipzen A."/>
            <person name="Logrieco A.F."/>
            <person name="MacCabe A."/>
            <person name="Maekelae M.R."/>
            <person name="Malavazi I."/>
            <person name="Melin P."/>
            <person name="Meyer V."/>
            <person name="Mielnichuk N."/>
            <person name="Miskei M."/>
            <person name="Molnar A.P."/>
            <person name="Mule G."/>
            <person name="Ngan C.Y."/>
            <person name="Orejas M."/>
            <person name="Orosz E."/>
            <person name="Ouedraogo J.P."/>
            <person name="Overkamp K.M."/>
            <person name="Park H.-S."/>
            <person name="Perrone G."/>
            <person name="Piumi F."/>
            <person name="Punt P.J."/>
            <person name="Ram A.F."/>
            <person name="Ramon A."/>
            <person name="Rauscher S."/>
            <person name="Record E."/>
            <person name="Riano-Pachon D.M."/>
            <person name="Robert V."/>
            <person name="Roehrig J."/>
            <person name="Ruller R."/>
            <person name="Salamov A."/>
            <person name="Salih N.S."/>
            <person name="Samson R.A."/>
            <person name="Sandor E."/>
            <person name="Sanguinetti M."/>
            <person name="Schuetze T."/>
            <person name="Sepcic K."/>
            <person name="Shelest E."/>
            <person name="Sherlock G."/>
            <person name="Sophianopoulou V."/>
            <person name="Squina F.M."/>
            <person name="Sun H."/>
            <person name="Susca A."/>
            <person name="Todd R.B."/>
            <person name="Tsang A."/>
            <person name="Unkles S.E."/>
            <person name="van de Wiele N."/>
            <person name="van Rossen-Uffink D."/>
            <person name="Oliveira J.V."/>
            <person name="Vesth T.C."/>
            <person name="Visser J."/>
            <person name="Yu J.-H."/>
            <person name="Zhou M."/>
            <person name="Andersen M.R."/>
            <person name="Archer D.B."/>
            <person name="Baker S.E."/>
            <person name="Benoit I."/>
            <person name="Brakhage A.A."/>
            <person name="Braus G.H."/>
            <person name="Fischer R."/>
            <person name="Frisvad J.C."/>
            <person name="Goldman G.H."/>
            <person name="Houbraken J."/>
            <person name="Oakley B."/>
            <person name="Pocsi I."/>
            <person name="Scazzocchio C."/>
            <person name="Seiboth B."/>
            <person name="vanKuyk P.A."/>
            <person name="Wortman J."/>
            <person name="Dyer P.S."/>
            <person name="Grigoriev I.V."/>
        </authorList>
    </citation>
    <scope>NUCLEOTIDE SEQUENCE [LARGE SCALE GENOMIC DNA]</scope>
    <source>
        <strain evidence="9">CBS 101740 / IMI 381727 / IBT 21946</strain>
    </source>
</reference>
<evidence type="ECO:0000256" key="6">
    <source>
        <dbReference type="ARBA" id="ARBA00023242"/>
    </source>
</evidence>
<feature type="compositionally biased region" description="Acidic residues" evidence="7">
    <location>
        <begin position="86"/>
        <end position="97"/>
    </location>
</feature>
<keyword evidence="3" id="KW-0227">DNA damage</keyword>
<dbReference type="GO" id="GO:0051382">
    <property type="term" value="P:kinetochore assembly"/>
    <property type="evidence" value="ECO:0007669"/>
    <property type="project" value="InterPro"/>
</dbReference>
<dbReference type="AlphaFoldDB" id="A0A1L9US21"/>
<dbReference type="GeneID" id="93574880"/>
<dbReference type="OMA" id="QIQTGAM"/>
<dbReference type="VEuPathDB" id="FungiDB:ASPBRDRAFT_27522"/>
<evidence type="ECO:0000256" key="1">
    <source>
        <dbReference type="ARBA" id="ARBA00004123"/>
    </source>
</evidence>
<dbReference type="GO" id="GO:0071821">
    <property type="term" value="C:FANCM-MHF complex"/>
    <property type="evidence" value="ECO:0007669"/>
    <property type="project" value="TreeGrafter"/>
</dbReference>
<evidence type="ECO:0000256" key="4">
    <source>
        <dbReference type="ARBA" id="ARBA00023125"/>
    </source>
</evidence>
<name>A0A1L9US21_ASPBC</name>
<feature type="region of interest" description="Disordered" evidence="7">
    <location>
        <begin position="1"/>
        <end position="119"/>
    </location>
</feature>
<evidence type="ECO:0000313" key="9">
    <source>
        <dbReference type="Proteomes" id="UP000184499"/>
    </source>
</evidence>
<gene>
    <name evidence="8" type="ORF">ASPBRDRAFT_27522</name>
</gene>
<dbReference type="EMBL" id="KV878681">
    <property type="protein sequence ID" value="OJJ74495.1"/>
    <property type="molecule type" value="Genomic_DNA"/>
</dbReference>
<evidence type="ECO:0000313" key="8">
    <source>
        <dbReference type="EMBL" id="OJJ74495.1"/>
    </source>
</evidence>
<evidence type="ECO:0008006" key="10">
    <source>
        <dbReference type="Google" id="ProtNLM"/>
    </source>
</evidence>
<proteinExistence type="inferred from homology"/>
<organism evidence="8 9">
    <name type="scientific">Aspergillus brasiliensis (strain CBS 101740 / IMI 381727 / IBT 21946)</name>
    <dbReference type="NCBI Taxonomy" id="767769"/>
    <lineage>
        <taxon>Eukaryota</taxon>
        <taxon>Fungi</taxon>
        <taxon>Dikarya</taxon>
        <taxon>Ascomycota</taxon>
        <taxon>Pezizomycotina</taxon>
        <taxon>Eurotiomycetes</taxon>
        <taxon>Eurotiomycetidae</taxon>
        <taxon>Eurotiales</taxon>
        <taxon>Aspergillaceae</taxon>
        <taxon>Aspergillus</taxon>
        <taxon>Aspergillus subgen. Circumdati</taxon>
    </lineage>
</organism>
<dbReference type="GO" id="GO:0031297">
    <property type="term" value="P:replication fork processing"/>
    <property type="evidence" value="ECO:0007669"/>
    <property type="project" value="TreeGrafter"/>
</dbReference>
<dbReference type="GO" id="GO:0003677">
    <property type="term" value="F:DNA binding"/>
    <property type="evidence" value="ECO:0007669"/>
    <property type="project" value="UniProtKB-KW"/>
</dbReference>
<dbReference type="InterPro" id="IPR009072">
    <property type="entry name" value="Histone-fold"/>
</dbReference>
<dbReference type="RefSeq" id="XP_067481743.1">
    <property type="nucleotide sequence ID" value="XM_067622392.1"/>
</dbReference>
<evidence type="ECO:0000256" key="3">
    <source>
        <dbReference type="ARBA" id="ARBA00022763"/>
    </source>
</evidence>
<evidence type="ECO:0000256" key="7">
    <source>
        <dbReference type="SAM" id="MobiDB-lite"/>
    </source>
</evidence>
<dbReference type="Pfam" id="PF09415">
    <property type="entry name" value="CENP-X"/>
    <property type="match status" value="1"/>
</dbReference>